<evidence type="ECO:0000313" key="3">
    <source>
        <dbReference type="Proteomes" id="UP001158576"/>
    </source>
</evidence>
<organism evidence="2 3">
    <name type="scientific">Oikopleura dioica</name>
    <name type="common">Tunicate</name>
    <dbReference type="NCBI Taxonomy" id="34765"/>
    <lineage>
        <taxon>Eukaryota</taxon>
        <taxon>Metazoa</taxon>
        <taxon>Chordata</taxon>
        <taxon>Tunicata</taxon>
        <taxon>Appendicularia</taxon>
        <taxon>Copelata</taxon>
        <taxon>Oikopleuridae</taxon>
        <taxon>Oikopleura</taxon>
    </lineage>
</organism>
<sequence>MRITYAKNAHDARKIAALVAGETQPKKPFARRIVEEKDLQHTILAFLVWLLVLFFLVFDIVMFFAKMSAPGGLQVIQTKTGQSLGRPFDRDLTILILVGHVQGILISCQEKCY</sequence>
<feature type="transmembrane region" description="Helical" evidence="1">
    <location>
        <begin position="43"/>
        <end position="65"/>
    </location>
</feature>
<dbReference type="Proteomes" id="UP001158576">
    <property type="component" value="Chromosome 2"/>
</dbReference>
<reference evidence="2 3" key="1">
    <citation type="submission" date="2021-04" db="EMBL/GenBank/DDBJ databases">
        <authorList>
            <person name="Bliznina A."/>
        </authorList>
    </citation>
    <scope>NUCLEOTIDE SEQUENCE [LARGE SCALE GENOMIC DNA]</scope>
</reference>
<keyword evidence="1" id="KW-1133">Transmembrane helix</keyword>
<keyword evidence="1" id="KW-0812">Transmembrane</keyword>
<evidence type="ECO:0000313" key="2">
    <source>
        <dbReference type="EMBL" id="CAG5110408.1"/>
    </source>
</evidence>
<name>A0ABN7T409_OIKDI</name>
<keyword evidence="3" id="KW-1185">Reference proteome</keyword>
<gene>
    <name evidence="2" type="ORF">OKIOD_LOCUS13582</name>
</gene>
<dbReference type="EMBL" id="OU015567">
    <property type="protein sequence ID" value="CAG5110408.1"/>
    <property type="molecule type" value="Genomic_DNA"/>
</dbReference>
<keyword evidence="1" id="KW-0472">Membrane</keyword>
<accession>A0ABN7T409</accession>
<proteinExistence type="predicted"/>
<evidence type="ECO:0000256" key="1">
    <source>
        <dbReference type="SAM" id="Phobius"/>
    </source>
</evidence>
<protein>
    <submittedName>
        <fullName evidence="2">Oidioi.mRNA.OKI2018_I69.chr2.g4817.t1.cds</fullName>
    </submittedName>
</protein>